<accession>A0A1N6F379</accession>
<dbReference type="SMART" id="SM00886">
    <property type="entry name" value="Dabb"/>
    <property type="match status" value="1"/>
</dbReference>
<dbReference type="STRING" id="1121457.SAMN02745161_1072"/>
<dbReference type="AlphaFoldDB" id="A0A1N6F379"/>
<dbReference type="Pfam" id="PF07876">
    <property type="entry name" value="Dabb"/>
    <property type="match status" value="1"/>
</dbReference>
<dbReference type="InterPro" id="IPR011008">
    <property type="entry name" value="Dimeric_a/b-barrel"/>
</dbReference>
<proteinExistence type="predicted"/>
<keyword evidence="3" id="KW-1185">Reference proteome</keyword>
<dbReference type="InterPro" id="IPR013097">
    <property type="entry name" value="Dabb"/>
</dbReference>
<dbReference type="Gene3D" id="3.30.70.100">
    <property type="match status" value="1"/>
</dbReference>
<name>A0A1N6F379_9BACT</name>
<feature type="domain" description="Stress-response A/B barrel" evidence="1">
    <location>
        <begin position="2"/>
        <end position="99"/>
    </location>
</feature>
<evidence type="ECO:0000313" key="2">
    <source>
        <dbReference type="EMBL" id="SIN89748.1"/>
    </source>
</evidence>
<dbReference type="OrthoDB" id="9808130at2"/>
<dbReference type="PROSITE" id="PS51502">
    <property type="entry name" value="S_R_A_B_BARREL"/>
    <property type="match status" value="1"/>
</dbReference>
<dbReference type="SUPFAM" id="SSF54909">
    <property type="entry name" value="Dimeric alpha+beta barrel"/>
    <property type="match status" value="1"/>
</dbReference>
<dbReference type="Proteomes" id="UP000184694">
    <property type="component" value="Unassembled WGS sequence"/>
</dbReference>
<dbReference type="PANTHER" id="PTHR37832">
    <property type="entry name" value="BLL2683 PROTEIN"/>
    <property type="match status" value="1"/>
</dbReference>
<reference evidence="3" key="1">
    <citation type="submission" date="2016-11" db="EMBL/GenBank/DDBJ databases">
        <authorList>
            <person name="Varghese N."/>
            <person name="Submissions S."/>
        </authorList>
    </citation>
    <scope>NUCLEOTIDE SEQUENCE [LARGE SCALE GENOMIC DNA]</scope>
    <source>
        <strain evidence="3">DSM 17456</strain>
    </source>
</reference>
<organism evidence="2 3">
    <name type="scientific">Halodesulfovibrio marinisediminis DSM 17456</name>
    <dbReference type="NCBI Taxonomy" id="1121457"/>
    <lineage>
        <taxon>Bacteria</taxon>
        <taxon>Pseudomonadati</taxon>
        <taxon>Thermodesulfobacteriota</taxon>
        <taxon>Desulfovibrionia</taxon>
        <taxon>Desulfovibrionales</taxon>
        <taxon>Desulfovibrionaceae</taxon>
        <taxon>Halodesulfovibrio</taxon>
    </lineage>
</organism>
<evidence type="ECO:0000313" key="3">
    <source>
        <dbReference type="Proteomes" id="UP000184694"/>
    </source>
</evidence>
<protein>
    <submittedName>
        <fullName evidence="2">Stress responsive A/B Barrel Domain</fullName>
    </submittedName>
</protein>
<dbReference type="PANTHER" id="PTHR37832:SF1">
    <property type="entry name" value="STRESS-RESPONSE A_B BARREL DOMAIN-CONTAINING PROTEIN"/>
    <property type="match status" value="1"/>
</dbReference>
<dbReference type="EMBL" id="FSRG01000004">
    <property type="protein sequence ID" value="SIN89748.1"/>
    <property type="molecule type" value="Genomic_DNA"/>
</dbReference>
<evidence type="ECO:0000259" key="1">
    <source>
        <dbReference type="PROSITE" id="PS51502"/>
    </source>
</evidence>
<dbReference type="RefSeq" id="WP_074215925.1">
    <property type="nucleotide sequence ID" value="NZ_FSRG01000004.1"/>
</dbReference>
<sequence length="101" mass="11116">MIKHIVWFTLKEEAEGASAADNASKMVAILRDLDGKIPSLKTLDVSMEFASTTTEDVQVILLSSHDDEAGLADYANHPLHLECVDFIKKVISSRKAIDFVV</sequence>
<gene>
    <name evidence="2" type="ORF">SAMN02745161_1072</name>
</gene>